<sequence>MSEKECIGWREWVLLPDLTATPIKAKVDTGAKTSAIHAFFVEEVIRDNTSWVRFGLHPKQKALDPECICEAKVLDKRTVTDSGGHKEDRFVIETAVNLGGHTVLTEMTLTNRETMLFRMLLGRNTMAGRFIVDPEASFLCGGDADSGPGMPN</sequence>
<feature type="domain" description="Retropepsin-like aspartic endopeptidase" evidence="1">
    <location>
        <begin position="7"/>
        <end position="138"/>
    </location>
</feature>
<protein>
    <submittedName>
        <fullName evidence="2">RimK/LysX family protein</fullName>
    </submittedName>
</protein>
<dbReference type="EMBL" id="JAXAFO010000010">
    <property type="protein sequence ID" value="MDX6849251.1"/>
    <property type="molecule type" value="Genomic_DNA"/>
</dbReference>
<name>A0ABU4RYK4_9GAMM</name>
<accession>A0ABU4RYK4</accession>
<evidence type="ECO:0000313" key="2">
    <source>
        <dbReference type="EMBL" id="MDX6849251.1"/>
    </source>
</evidence>
<dbReference type="PANTHER" id="PTHR38037:SF1">
    <property type="entry name" value="ATP-DEPENDENT ZINC PROTEASE DOMAIN-CONTAINING PROTEIN-RELATED"/>
    <property type="match status" value="1"/>
</dbReference>
<dbReference type="Gene3D" id="2.40.70.10">
    <property type="entry name" value="Acid Proteases"/>
    <property type="match status" value="1"/>
</dbReference>
<evidence type="ECO:0000259" key="1">
    <source>
        <dbReference type="Pfam" id="PF05618"/>
    </source>
</evidence>
<dbReference type="PANTHER" id="PTHR38037">
    <property type="entry name" value="ZN_PROTEASE DOMAIN-CONTAINING PROTEIN"/>
    <property type="match status" value="1"/>
</dbReference>
<dbReference type="RefSeq" id="WP_302721489.1">
    <property type="nucleotide sequence ID" value="NZ_JAULRU010000319.1"/>
</dbReference>
<gene>
    <name evidence="2" type="ORF">SCD92_07755</name>
</gene>
<dbReference type="SUPFAM" id="SSF50630">
    <property type="entry name" value="Acid proteases"/>
    <property type="match status" value="1"/>
</dbReference>
<keyword evidence="3" id="KW-1185">Reference proteome</keyword>
<dbReference type="Proteomes" id="UP001273505">
    <property type="component" value="Unassembled WGS sequence"/>
</dbReference>
<evidence type="ECO:0000313" key="3">
    <source>
        <dbReference type="Proteomes" id="UP001273505"/>
    </source>
</evidence>
<comment type="caution">
    <text evidence="2">The sequence shown here is derived from an EMBL/GenBank/DDBJ whole genome shotgun (WGS) entry which is preliminary data.</text>
</comment>
<dbReference type="InterPro" id="IPR008503">
    <property type="entry name" value="Asp_endopeptidase"/>
</dbReference>
<organism evidence="2 3">
    <name type="scientific">Gilvimarinus gilvus</name>
    <dbReference type="NCBI Taxonomy" id="3058038"/>
    <lineage>
        <taxon>Bacteria</taxon>
        <taxon>Pseudomonadati</taxon>
        <taxon>Pseudomonadota</taxon>
        <taxon>Gammaproteobacteria</taxon>
        <taxon>Cellvibrionales</taxon>
        <taxon>Cellvibrionaceae</taxon>
        <taxon>Gilvimarinus</taxon>
    </lineage>
</organism>
<reference evidence="2 3" key="1">
    <citation type="submission" date="2023-11" db="EMBL/GenBank/DDBJ databases">
        <title>Gilvimarinus fulvus sp. nov., isolated from the surface of Kelp.</title>
        <authorList>
            <person name="Sun Y.Y."/>
            <person name="Gong Y."/>
            <person name="Du Z.J."/>
        </authorList>
    </citation>
    <scope>NUCLEOTIDE SEQUENCE [LARGE SCALE GENOMIC DNA]</scope>
    <source>
        <strain evidence="2 3">SDUM040013</strain>
    </source>
</reference>
<proteinExistence type="predicted"/>
<dbReference type="InterPro" id="IPR021109">
    <property type="entry name" value="Peptidase_aspartic_dom_sf"/>
</dbReference>
<dbReference type="Pfam" id="PF05618">
    <property type="entry name" value="Zn_protease"/>
    <property type="match status" value="1"/>
</dbReference>